<dbReference type="RefSeq" id="WP_114386924.1">
    <property type="nucleotide sequence ID" value="NZ_CP055265.1"/>
</dbReference>
<evidence type="ECO:0000313" key="3">
    <source>
        <dbReference type="EMBL" id="KAA3520818.1"/>
    </source>
</evidence>
<dbReference type="InterPro" id="IPR006680">
    <property type="entry name" value="Amidohydro-rel"/>
</dbReference>
<organism evidence="3 4">
    <name type="scientific">Agrobacterium vitis</name>
    <name type="common">Rhizobium vitis</name>
    <dbReference type="NCBI Taxonomy" id="373"/>
    <lineage>
        <taxon>Bacteria</taxon>
        <taxon>Pseudomonadati</taxon>
        <taxon>Pseudomonadota</taxon>
        <taxon>Alphaproteobacteria</taxon>
        <taxon>Hyphomicrobiales</taxon>
        <taxon>Rhizobiaceae</taxon>
        <taxon>Rhizobium/Agrobacterium group</taxon>
        <taxon>Agrobacterium</taxon>
    </lineage>
</organism>
<dbReference type="Gene3D" id="3.20.20.140">
    <property type="entry name" value="Metal-dependent hydrolases"/>
    <property type="match status" value="1"/>
</dbReference>
<feature type="compositionally biased region" description="Polar residues" evidence="1">
    <location>
        <begin position="28"/>
        <end position="64"/>
    </location>
</feature>
<gene>
    <name evidence="3" type="ORF">DXT89_24840</name>
</gene>
<proteinExistence type="predicted"/>
<dbReference type="InterPro" id="IPR052358">
    <property type="entry name" value="Aro_Compnd_Degr_Hydrolases"/>
</dbReference>
<dbReference type="Proteomes" id="UP000436911">
    <property type="component" value="Unassembled WGS sequence"/>
</dbReference>
<comment type="caution">
    <text evidence="3">The sequence shown here is derived from an EMBL/GenBank/DDBJ whole genome shotgun (WGS) entry which is preliminary data.</text>
</comment>
<reference evidence="3 4" key="1">
    <citation type="submission" date="2018-08" db="EMBL/GenBank/DDBJ databases">
        <title>Genome sequencing of Agrobacterium vitis strain ICMP 10754.</title>
        <authorList>
            <person name="Visnovsky S.B."/>
            <person name="Pitman A.R."/>
        </authorList>
    </citation>
    <scope>NUCLEOTIDE SEQUENCE [LARGE SCALE GENOMIC DNA]</scope>
    <source>
        <strain evidence="3 4">ICMP 10754</strain>
    </source>
</reference>
<dbReference type="SUPFAM" id="SSF51556">
    <property type="entry name" value="Metallo-dependent hydrolases"/>
    <property type="match status" value="1"/>
</dbReference>
<dbReference type="PANTHER" id="PTHR35563:SF2">
    <property type="entry name" value="BARREL METAL-DEPENDENT HYDROLASE, PUTATIVE (AFU_ORTHOLOGUE AFUA_1G16240)-RELATED"/>
    <property type="match status" value="1"/>
</dbReference>
<dbReference type="EMBL" id="QUSG01000025">
    <property type="protein sequence ID" value="KAA3520818.1"/>
    <property type="molecule type" value="Genomic_DNA"/>
</dbReference>
<evidence type="ECO:0000313" key="4">
    <source>
        <dbReference type="Proteomes" id="UP000436911"/>
    </source>
</evidence>
<feature type="region of interest" description="Disordered" evidence="1">
    <location>
        <begin position="17"/>
        <end position="69"/>
    </location>
</feature>
<evidence type="ECO:0000259" key="2">
    <source>
        <dbReference type="Pfam" id="PF04909"/>
    </source>
</evidence>
<dbReference type="AlphaFoldDB" id="A0A368NMA7"/>
<name>A0A368NMA7_AGRVI</name>
<dbReference type="PANTHER" id="PTHR35563">
    <property type="entry name" value="BARREL METAL-DEPENDENT HYDROLASE, PUTATIVE (AFU_ORTHOLOGUE AFUA_1G16240)-RELATED"/>
    <property type="match status" value="1"/>
</dbReference>
<dbReference type="GeneID" id="99228503"/>
<dbReference type="GO" id="GO:0016787">
    <property type="term" value="F:hydrolase activity"/>
    <property type="evidence" value="ECO:0007669"/>
    <property type="project" value="InterPro"/>
</dbReference>
<dbReference type="InterPro" id="IPR032466">
    <property type="entry name" value="Metal_Hydrolase"/>
</dbReference>
<dbReference type="Pfam" id="PF04909">
    <property type="entry name" value="Amidohydro_2"/>
    <property type="match status" value="1"/>
</dbReference>
<evidence type="ECO:0000256" key="1">
    <source>
        <dbReference type="SAM" id="MobiDB-lite"/>
    </source>
</evidence>
<sequence>MAQSLFETISQYLADTPHLQSLRRHPVPSSSTSTEGTSHRQNSHTTSLPKGAASSRNKGATISRNGGARSFRNQGADCLGICIPTVIDHYGLYGQARPSDEKGRALLRLLEAEHIWVKLSSPYRRPDRPLNIEPDPDWLSALIDRCPSRCVWGSDWPHPPPHESHFGPDVPSRGARYLVRVLWSDLLKPSARRIRSKISCGEIPPISTGFPHVFVDDPSTRK</sequence>
<protein>
    <recommendedName>
        <fullName evidence="2">Amidohydrolase-related domain-containing protein</fullName>
    </recommendedName>
</protein>
<feature type="domain" description="Amidohydrolase-related" evidence="2">
    <location>
        <begin position="85"/>
        <end position="166"/>
    </location>
</feature>
<accession>A0A368NMA7</accession>